<evidence type="ECO:0000313" key="2">
    <source>
        <dbReference type="Proteomes" id="UP000808337"/>
    </source>
</evidence>
<proteinExistence type="predicted"/>
<sequence length="72" mass="8310">MKKLMYLGLWLMATGISSVSCLKNEPIQDDEILERKIIYSTDTIVILDPEIGNEIKKVIEKTDTVWILQNEK</sequence>
<name>A0A9D7SWX4_9BACT</name>
<organism evidence="1 2">
    <name type="scientific">Candidatus Opimibacter skivensis</name>
    <dbReference type="NCBI Taxonomy" id="2982028"/>
    <lineage>
        <taxon>Bacteria</taxon>
        <taxon>Pseudomonadati</taxon>
        <taxon>Bacteroidota</taxon>
        <taxon>Saprospiria</taxon>
        <taxon>Saprospirales</taxon>
        <taxon>Saprospiraceae</taxon>
        <taxon>Candidatus Opimibacter</taxon>
    </lineage>
</organism>
<dbReference type="EMBL" id="JADKGY010000020">
    <property type="protein sequence ID" value="MBK9983437.1"/>
    <property type="molecule type" value="Genomic_DNA"/>
</dbReference>
<accession>A0A9D7SWX4</accession>
<comment type="caution">
    <text evidence="1">The sequence shown here is derived from an EMBL/GenBank/DDBJ whole genome shotgun (WGS) entry which is preliminary data.</text>
</comment>
<gene>
    <name evidence="1" type="ORF">IPP15_13800</name>
</gene>
<reference evidence="1 2" key="1">
    <citation type="submission" date="2020-10" db="EMBL/GenBank/DDBJ databases">
        <title>Connecting structure to function with the recovery of over 1000 high-quality activated sludge metagenome-assembled genomes encoding full-length rRNA genes using long-read sequencing.</title>
        <authorList>
            <person name="Singleton C.M."/>
            <person name="Petriglieri F."/>
            <person name="Kristensen J.M."/>
            <person name="Kirkegaard R.H."/>
            <person name="Michaelsen T.Y."/>
            <person name="Andersen M.H."/>
            <person name="Karst S.M."/>
            <person name="Dueholm M.S."/>
            <person name="Nielsen P.H."/>
            <person name="Albertsen M."/>
        </authorList>
    </citation>
    <scope>NUCLEOTIDE SEQUENCE [LARGE SCALE GENOMIC DNA]</scope>
    <source>
        <strain evidence="1">Ribe_18-Q3-R11-54_MAXAC.273</strain>
    </source>
</reference>
<dbReference type="AlphaFoldDB" id="A0A9D7SWX4"/>
<dbReference type="Proteomes" id="UP000808337">
    <property type="component" value="Unassembled WGS sequence"/>
</dbReference>
<evidence type="ECO:0000313" key="1">
    <source>
        <dbReference type="EMBL" id="MBK9983437.1"/>
    </source>
</evidence>
<protein>
    <submittedName>
        <fullName evidence="1">Uncharacterized protein</fullName>
    </submittedName>
</protein>
<dbReference type="PROSITE" id="PS51257">
    <property type="entry name" value="PROKAR_LIPOPROTEIN"/>
    <property type="match status" value="1"/>
</dbReference>